<dbReference type="PANTHER" id="PTHR11228:SF7">
    <property type="entry name" value="PQQA PEPTIDE CYCLASE"/>
    <property type="match status" value="1"/>
</dbReference>
<dbReference type="EMBL" id="JAZHPZ010000001">
    <property type="protein sequence ID" value="MEF2964963.1"/>
    <property type="molecule type" value="Genomic_DNA"/>
</dbReference>
<reference evidence="6 7" key="1">
    <citation type="submission" date="2024-02" db="EMBL/GenBank/DDBJ databases">
        <title>A nitrogen-fixing paenibacillus bacterium.</title>
        <authorList>
            <person name="Zhang W.L."/>
            <person name="Chen S.F."/>
        </authorList>
    </citation>
    <scope>NUCLEOTIDE SEQUENCE [LARGE SCALE GENOMIC DNA]</scope>
    <source>
        <strain evidence="6 7">M1</strain>
    </source>
</reference>
<gene>
    <name evidence="6" type="ORF">V3851_03895</name>
</gene>
<keyword evidence="7" id="KW-1185">Reference proteome</keyword>
<dbReference type="InterPro" id="IPR007197">
    <property type="entry name" value="rSAM"/>
</dbReference>
<dbReference type="SFLD" id="SFLDS00029">
    <property type="entry name" value="Radical_SAM"/>
    <property type="match status" value="1"/>
</dbReference>
<dbReference type="InterPro" id="IPR058240">
    <property type="entry name" value="rSAM_sf"/>
</dbReference>
<accession>A0ABU7VNK0</accession>
<dbReference type="InterPro" id="IPR013785">
    <property type="entry name" value="Aldolase_TIM"/>
</dbReference>
<organism evidence="6 7">
    <name type="scientific">Paenibacillus haidiansis</name>
    <dbReference type="NCBI Taxonomy" id="1574488"/>
    <lineage>
        <taxon>Bacteria</taxon>
        <taxon>Bacillati</taxon>
        <taxon>Bacillota</taxon>
        <taxon>Bacilli</taxon>
        <taxon>Bacillales</taxon>
        <taxon>Paenibacillaceae</taxon>
        <taxon>Paenibacillus</taxon>
    </lineage>
</organism>
<comment type="caution">
    <text evidence="6">The sequence shown here is derived from an EMBL/GenBank/DDBJ whole genome shotgun (WGS) entry which is preliminary data.</text>
</comment>
<evidence type="ECO:0000256" key="4">
    <source>
        <dbReference type="ARBA" id="ARBA00023014"/>
    </source>
</evidence>
<keyword evidence="4" id="KW-0411">Iron-sulfur</keyword>
<evidence type="ECO:0000313" key="6">
    <source>
        <dbReference type="EMBL" id="MEF2964963.1"/>
    </source>
</evidence>
<dbReference type="InterPro" id="IPR050377">
    <property type="entry name" value="Radical_SAM_PqqE_MftC-like"/>
</dbReference>
<evidence type="ECO:0000259" key="5">
    <source>
        <dbReference type="Pfam" id="PF04055"/>
    </source>
</evidence>
<evidence type="ECO:0000256" key="3">
    <source>
        <dbReference type="ARBA" id="ARBA00023004"/>
    </source>
</evidence>
<evidence type="ECO:0000256" key="2">
    <source>
        <dbReference type="ARBA" id="ARBA00022723"/>
    </source>
</evidence>
<dbReference type="SUPFAM" id="SSF102114">
    <property type="entry name" value="Radical SAM enzymes"/>
    <property type="match status" value="1"/>
</dbReference>
<dbReference type="CDD" id="cd01335">
    <property type="entry name" value="Radical_SAM"/>
    <property type="match status" value="1"/>
</dbReference>
<proteinExistence type="predicted"/>
<dbReference type="Gene3D" id="3.20.20.70">
    <property type="entry name" value="Aldolase class I"/>
    <property type="match status" value="1"/>
</dbReference>
<evidence type="ECO:0000256" key="1">
    <source>
        <dbReference type="ARBA" id="ARBA00022691"/>
    </source>
</evidence>
<dbReference type="RefSeq" id="WP_331845156.1">
    <property type="nucleotide sequence ID" value="NZ_JAZHPZ010000001.1"/>
</dbReference>
<evidence type="ECO:0000313" key="7">
    <source>
        <dbReference type="Proteomes" id="UP001306950"/>
    </source>
</evidence>
<dbReference type="Pfam" id="PF04055">
    <property type="entry name" value="Radical_SAM"/>
    <property type="match status" value="1"/>
</dbReference>
<dbReference type="Proteomes" id="UP001306950">
    <property type="component" value="Unassembled WGS sequence"/>
</dbReference>
<feature type="domain" description="Radical SAM core" evidence="5">
    <location>
        <begin position="13"/>
        <end position="114"/>
    </location>
</feature>
<sequence length="248" mass="28374">MKIPNIKKLEIDITHACSLACLNCDRGLSLMPGNKDTHMDVEQIRKLVSQSVALNHPWEQIRIMGGEATIHPDFEEIVRILFAYKEEHNPSLRLIVSSNGYTPVTKKKLMWLEENYPTIMIENTNKVDNYQKGFNIVHQAPCDLPKNKEHEYTGCWTTEACGLGLNRAGFYCCAVGGAIDKFFKYNIGIKDLADATVENMSKMFNPLCSKCGRYEHLNVDDNNIQLVVSETWEECMDNFDEKVLLDRY</sequence>
<keyword evidence="1" id="KW-0949">S-adenosyl-L-methionine</keyword>
<keyword evidence="3" id="KW-0408">Iron</keyword>
<name>A0ABU7VNK0_9BACL</name>
<keyword evidence="2" id="KW-0479">Metal-binding</keyword>
<dbReference type="PANTHER" id="PTHR11228">
    <property type="entry name" value="RADICAL SAM DOMAIN PROTEIN"/>
    <property type="match status" value="1"/>
</dbReference>
<protein>
    <submittedName>
        <fullName evidence="6">Radical SAM protein</fullName>
    </submittedName>
</protein>